<dbReference type="Gene3D" id="3.40.50.300">
    <property type="entry name" value="P-loop containing nucleotide triphosphate hydrolases"/>
    <property type="match status" value="1"/>
</dbReference>
<protein>
    <submittedName>
        <fullName evidence="2">Chromosome partitioning protein</fullName>
    </submittedName>
</protein>
<feature type="region of interest" description="Disordered" evidence="1">
    <location>
        <begin position="1"/>
        <end position="26"/>
    </location>
</feature>
<dbReference type="EMBL" id="CP070368">
    <property type="protein sequence ID" value="QRZ12388.1"/>
    <property type="molecule type" value="Genomic_DNA"/>
</dbReference>
<organism evidence="2 3">
    <name type="scientific">Paracoccus methylovorus</name>
    <dbReference type="NCBI Taxonomy" id="2812658"/>
    <lineage>
        <taxon>Bacteria</taxon>
        <taxon>Pseudomonadati</taxon>
        <taxon>Pseudomonadota</taxon>
        <taxon>Alphaproteobacteria</taxon>
        <taxon>Rhodobacterales</taxon>
        <taxon>Paracoccaceae</taxon>
        <taxon>Paracoccus</taxon>
    </lineage>
</organism>
<reference evidence="2 3" key="1">
    <citation type="submission" date="2021-02" db="EMBL/GenBank/DDBJ databases">
        <title>Paracoccus methylovroum sp.nov., a new methanol and methylamine utilizing methylotrophic denitrifer.</title>
        <authorList>
            <person name="Timsy T."/>
            <person name="Behrendt U."/>
            <person name="Ulrich A."/>
            <person name="Spanner T."/>
            <person name="Foesel B.U."/>
            <person name="Horn M.A."/>
            <person name="Kolb S."/>
        </authorList>
    </citation>
    <scope>NUCLEOTIDE SEQUENCE [LARGE SCALE GENOMIC DNA]</scope>
    <source>
        <strain evidence="2 3">H4-D09</strain>
    </source>
</reference>
<evidence type="ECO:0000313" key="3">
    <source>
        <dbReference type="Proteomes" id="UP000663629"/>
    </source>
</evidence>
<keyword evidence="3" id="KW-1185">Reference proteome</keyword>
<name>A0ABX7JG50_9RHOB</name>
<proteinExistence type="predicted"/>
<dbReference type="PANTHER" id="PTHR32309:SF31">
    <property type="entry name" value="CAPSULAR EXOPOLYSACCHARIDE FAMILY"/>
    <property type="match status" value="1"/>
</dbReference>
<sequence length="245" mass="25374">MTPAKGNDPDRTPAGQAAPDAARGHVSSKFIRREAALTASDAKHAKISAQRFSLLRTRILREMRNRGWSRLAVVPVTPGAGGTFVAVNLALALARQPHTQVALIDLDLGSPGVAGQLGIPGCASVATALRAGGDLDALVSRVEEAPNLSVLAPERAEAGAAELLQDEALAKAMRRLHDSHPAEIAVIDTAALLGEDAALAALPLADALLLVADGRRGTAADMAECERFLVGMPPVMGVVLNKSED</sequence>
<dbReference type="RefSeq" id="WP_205293422.1">
    <property type="nucleotide sequence ID" value="NZ_CP070368.1"/>
</dbReference>
<accession>A0ABX7JG50</accession>
<dbReference type="InterPro" id="IPR027417">
    <property type="entry name" value="P-loop_NTPase"/>
</dbReference>
<dbReference type="SUPFAM" id="SSF52540">
    <property type="entry name" value="P-loop containing nucleoside triphosphate hydrolases"/>
    <property type="match status" value="1"/>
</dbReference>
<dbReference type="PANTHER" id="PTHR32309">
    <property type="entry name" value="TYROSINE-PROTEIN KINASE"/>
    <property type="match status" value="1"/>
</dbReference>
<dbReference type="Proteomes" id="UP000663629">
    <property type="component" value="Chromosome 1"/>
</dbReference>
<evidence type="ECO:0000313" key="2">
    <source>
        <dbReference type="EMBL" id="QRZ12388.1"/>
    </source>
</evidence>
<evidence type="ECO:0000256" key="1">
    <source>
        <dbReference type="SAM" id="MobiDB-lite"/>
    </source>
</evidence>
<gene>
    <name evidence="2" type="ORF">JWJ88_07110</name>
</gene>
<dbReference type="InterPro" id="IPR050445">
    <property type="entry name" value="Bact_polysacc_biosynth/exp"/>
</dbReference>